<dbReference type="PANTHER" id="PTHR39535:SF2">
    <property type="entry name" value="HTTM DOMAIN-CONTAINING PROTEIN"/>
    <property type="match status" value="1"/>
</dbReference>
<dbReference type="PANTHER" id="PTHR39535">
    <property type="entry name" value="SPORULATION-DELAYING PROTEIN SDPB"/>
    <property type="match status" value="1"/>
</dbReference>
<protein>
    <submittedName>
        <fullName evidence="7">HTTM domain-containing protein</fullName>
    </submittedName>
</protein>
<dbReference type="Proteomes" id="UP001237823">
    <property type="component" value="Unassembled WGS sequence"/>
</dbReference>
<dbReference type="Pfam" id="PF05090">
    <property type="entry name" value="HTTM"/>
    <property type="match status" value="1"/>
</dbReference>
<organism evidence="7 8">
    <name type="scientific">Curtobacterium citri</name>
    <dbReference type="NCBI Taxonomy" id="3055139"/>
    <lineage>
        <taxon>Bacteria</taxon>
        <taxon>Bacillati</taxon>
        <taxon>Actinomycetota</taxon>
        <taxon>Actinomycetes</taxon>
        <taxon>Micrococcales</taxon>
        <taxon>Microbacteriaceae</taxon>
        <taxon>Curtobacterium</taxon>
    </lineage>
</organism>
<feature type="transmembrane region" description="Helical" evidence="5">
    <location>
        <begin position="235"/>
        <end position="257"/>
    </location>
</feature>
<reference evidence="7 8" key="1">
    <citation type="submission" date="2023-06" db="EMBL/GenBank/DDBJ databases">
        <authorList>
            <person name="Feng G."/>
            <person name="Li J."/>
            <person name="Zhu H."/>
        </authorList>
    </citation>
    <scope>NUCLEOTIDE SEQUENCE [LARGE SCALE GENOMIC DNA]</scope>
    <source>
        <strain evidence="7 8">RHCKG23</strain>
    </source>
</reference>
<dbReference type="InterPro" id="IPR053934">
    <property type="entry name" value="HTTM_dom"/>
</dbReference>
<evidence type="ECO:0000256" key="4">
    <source>
        <dbReference type="ARBA" id="ARBA00023136"/>
    </source>
</evidence>
<keyword evidence="2 5" id="KW-0812">Transmembrane</keyword>
<dbReference type="InterPro" id="IPR011020">
    <property type="entry name" value="HTTM-like"/>
</dbReference>
<dbReference type="RefSeq" id="WP_289457960.1">
    <property type="nucleotide sequence ID" value="NZ_JAUCML010000003.1"/>
</dbReference>
<evidence type="ECO:0000256" key="5">
    <source>
        <dbReference type="SAM" id="Phobius"/>
    </source>
</evidence>
<feature type="transmembrane region" description="Helical" evidence="5">
    <location>
        <begin position="199"/>
        <end position="223"/>
    </location>
</feature>
<name>A0ABT7T4K2_9MICO</name>
<evidence type="ECO:0000256" key="1">
    <source>
        <dbReference type="ARBA" id="ARBA00004127"/>
    </source>
</evidence>
<comment type="subcellular location">
    <subcellularLocation>
        <location evidence="1">Endomembrane system</location>
        <topology evidence="1">Multi-pass membrane protein</topology>
    </subcellularLocation>
</comment>
<feature type="domain" description="HTTM-like" evidence="6">
    <location>
        <begin position="1"/>
        <end position="266"/>
    </location>
</feature>
<dbReference type="EMBL" id="JAUCML010000003">
    <property type="protein sequence ID" value="MDM7884503.1"/>
    <property type="molecule type" value="Genomic_DNA"/>
</dbReference>
<evidence type="ECO:0000256" key="3">
    <source>
        <dbReference type="ARBA" id="ARBA00022989"/>
    </source>
</evidence>
<keyword evidence="8" id="KW-1185">Reference proteome</keyword>
<keyword evidence="4 5" id="KW-0472">Membrane</keyword>
<feature type="transmembrane region" description="Helical" evidence="5">
    <location>
        <begin position="69"/>
        <end position="92"/>
    </location>
</feature>
<feature type="transmembrane region" description="Helical" evidence="5">
    <location>
        <begin position="142"/>
        <end position="162"/>
    </location>
</feature>
<feature type="transmembrane region" description="Helical" evidence="5">
    <location>
        <begin position="43"/>
        <end position="62"/>
    </location>
</feature>
<evidence type="ECO:0000313" key="7">
    <source>
        <dbReference type="EMBL" id="MDM7884503.1"/>
    </source>
</evidence>
<evidence type="ECO:0000313" key="8">
    <source>
        <dbReference type="Proteomes" id="UP001237823"/>
    </source>
</evidence>
<accession>A0ABT7T4K2</accession>
<comment type="caution">
    <text evidence="7">The sequence shown here is derived from an EMBL/GenBank/DDBJ whole genome shotgun (WGS) entry which is preliminary data.</text>
</comment>
<dbReference type="InterPro" id="IPR052964">
    <property type="entry name" value="Sporulation_signal_mat"/>
</dbReference>
<feature type="transmembrane region" description="Helical" evidence="5">
    <location>
        <begin position="104"/>
        <end position="122"/>
    </location>
</feature>
<gene>
    <name evidence="7" type="ORF">QUG92_05240</name>
</gene>
<dbReference type="SMART" id="SM00752">
    <property type="entry name" value="HTTM"/>
    <property type="match status" value="1"/>
</dbReference>
<proteinExistence type="predicted"/>
<sequence>MSLLRATVGLVSVAYYATSWADRRFLFGPDGLYGTDMMHDLVAARGAFSLYLVSGSMVWFEVVFHVGCLLAVLVMLGIGGRLALSLHGAFIWSLYMTNPTLMDGGDNLVILVIPFLLLTRCFDRVTVMPSRRHRTDRTSSTIAHNTGVLLISVQLCIVYLLAGLYKVQGQLWQDGTALYYILRVPEFFWPGVTPLLFHAGWLLVIAAYATVLTSVFFPALVLFRAGRPIAVSLMIVFHCGIALLMNLTSFALVMIALDLIFDEARAERIVLRASSSLRTAKRLVCREGGRGRVPSPEL</sequence>
<evidence type="ECO:0000256" key="2">
    <source>
        <dbReference type="ARBA" id="ARBA00022692"/>
    </source>
</evidence>
<evidence type="ECO:0000259" key="6">
    <source>
        <dbReference type="SMART" id="SM00752"/>
    </source>
</evidence>
<keyword evidence="3 5" id="KW-1133">Transmembrane helix</keyword>